<dbReference type="PANTHER" id="PTHR46388:SF2">
    <property type="entry name" value="NHL REPEAT-CONTAINING PROTEIN 2"/>
    <property type="match status" value="1"/>
</dbReference>
<name>A0ABN9VN84_9DINO</name>
<dbReference type="SUPFAM" id="SSF63829">
    <property type="entry name" value="Calcium-dependent phosphotriesterase"/>
    <property type="match status" value="1"/>
</dbReference>
<comment type="caution">
    <text evidence="2">The sequence shown here is derived from an EMBL/GenBank/DDBJ whole genome shotgun (WGS) entry which is preliminary data.</text>
</comment>
<sequence>MADSDSNQIFVVNHAKHSKDKIAGCGKAGHLDGPLDVCRMNKPSSIALDPNTHYIYVADSGNHRIRRIDLSTGFMTTVCGSGRKGSRDGKSIKDQSLDSPFDVHFMHPCHLLISCADNSIRRLDLSTSELETVLVGS</sequence>
<dbReference type="Gene3D" id="2.120.10.30">
    <property type="entry name" value="TolB, C-terminal domain"/>
    <property type="match status" value="1"/>
</dbReference>
<accession>A0ABN9VN84</accession>
<dbReference type="Pfam" id="PF01436">
    <property type="entry name" value="NHL"/>
    <property type="match status" value="1"/>
</dbReference>
<proteinExistence type="predicted"/>
<keyword evidence="1" id="KW-0677">Repeat</keyword>
<reference evidence="2" key="1">
    <citation type="submission" date="2023-10" db="EMBL/GenBank/DDBJ databases">
        <authorList>
            <person name="Chen Y."/>
            <person name="Shah S."/>
            <person name="Dougan E. K."/>
            <person name="Thang M."/>
            <person name="Chan C."/>
        </authorList>
    </citation>
    <scope>NUCLEOTIDE SEQUENCE [LARGE SCALE GENOMIC DNA]</scope>
</reference>
<dbReference type="InterPro" id="IPR001258">
    <property type="entry name" value="NHL_repeat"/>
</dbReference>
<evidence type="ECO:0000313" key="2">
    <source>
        <dbReference type="EMBL" id="CAK0874834.1"/>
    </source>
</evidence>
<gene>
    <name evidence="2" type="ORF">PCOR1329_LOCUS59627</name>
</gene>
<keyword evidence="3" id="KW-1185">Reference proteome</keyword>
<evidence type="ECO:0000313" key="3">
    <source>
        <dbReference type="Proteomes" id="UP001189429"/>
    </source>
</evidence>
<dbReference type="Proteomes" id="UP001189429">
    <property type="component" value="Unassembled WGS sequence"/>
</dbReference>
<dbReference type="EMBL" id="CAUYUJ010017439">
    <property type="protein sequence ID" value="CAK0874834.1"/>
    <property type="molecule type" value="Genomic_DNA"/>
</dbReference>
<organism evidence="2 3">
    <name type="scientific">Prorocentrum cordatum</name>
    <dbReference type="NCBI Taxonomy" id="2364126"/>
    <lineage>
        <taxon>Eukaryota</taxon>
        <taxon>Sar</taxon>
        <taxon>Alveolata</taxon>
        <taxon>Dinophyceae</taxon>
        <taxon>Prorocentrales</taxon>
        <taxon>Prorocentraceae</taxon>
        <taxon>Prorocentrum</taxon>
    </lineage>
</organism>
<evidence type="ECO:0000256" key="1">
    <source>
        <dbReference type="ARBA" id="ARBA00022737"/>
    </source>
</evidence>
<dbReference type="InterPro" id="IPR011042">
    <property type="entry name" value="6-blade_b-propeller_TolB-like"/>
</dbReference>
<dbReference type="PANTHER" id="PTHR46388">
    <property type="entry name" value="NHL REPEAT-CONTAINING PROTEIN 2"/>
    <property type="match status" value="1"/>
</dbReference>
<protein>
    <submittedName>
        <fullName evidence="2">Uncharacterized protein</fullName>
    </submittedName>
</protein>